<protein>
    <submittedName>
        <fullName evidence="1">Uncharacterized protein</fullName>
    </submittedName>
</protein>
<dbReference type="AlphaFoldDB" id="A0AA41JID1"/>
<gene>
    <name evidence="1" type="ORF">KDW93_04535</name>
</gene>
<evidence type="ECO:0000313" key="2">
    <source>
        <dbReference type="Proteomes" id="UP000682266"/>
    </source>
</evidence>
<sequence>MTIDELLLDDISDELAGGGLNYGVFLKAYTVALAEPLQSTEIVSTALGDGAIAIDFAEISSDSVIETVKCCLLYAGDDAAGPSKETLESDVLTGMLEKLVSNLRLTISHAIKVETFTLEEGHPFYPVFWDFAFLFRAASEATIFIGASSD</sequence>
<dbReference type="Proteomes" id="UP000682266">
    <property type="component" value="Unassembled WGS sequence"/>
</dbReference>
<reference evidence="1" key="1">
    <citation type="submission" date="2021-04" db="EMBL/GenBank/DDBJ databases">
        <title>A collection of bacterial strains from the Burkholderia cepacia Research Laboratory and Repository.</title>
        <authorList>
            <person name="Lipuma J."/>
            <person name="Spilker T."/>
        </authorList>
    </citation>
    <scope>NUCLEOTIDE SEQUENCE</scope>
    <source>
        <strain evidence="1">AU36012</strain>
    </source>
</reference>
<organism evidence="1 2">
    <name type="scientific">Burkholderia ambifaria</name>
    <dbReference type="NCBI Taxonomy" id="152480"/>
    <lineage>
        <taxon>Bacteria</taxon>
        <taxon>Pseudomonadati</taxon>
        <taxon>Pseudomonadota</taxon>
        <taxon>Betaproteobacteria</taxon>
        <taxon>Burkholderiales</taxon>
        <taxon>Burkholderiaceae</taxon>
        <taxon>Burkholderia</taxon>
        <taxon>Burkholderia cepacia complex</taxon>
    </lineage>
</organism>
<evidence type="ECO:0000313" key="1">
    <source>
        <dbReference type="EMBL" id="MBR8128257.1"/>
    </source>
</evidence>
<dbReference type="EMBL" id="JAGSVG010000003">
    <property type="protein sequence ID" value="MBR8128257.1"/>
    <property type="molecule type" value="Genomic_DNA"/>
</dbReference>
<dbReference type="RefSeq" id="WP_105786841.1">
    <property type="nucleotide sequence ID" value="NZ_CADERF010000006.1"/>
</dbReference>
<accession>A0AA41JID1</accession>
<comment type="caution">
    <text evidence="1">The sequence shown here is derived from an EMBL/GenBank/DDBJ whole genome shotgun (WGS) entry which is preliminary data.</text>
</comment>
<proteinExistence type="predicted"/>
<name>A0AA41JID1_9BURK</name>